<name>A0A3M7QYI9_BRAPC</name>
<evidence type="ECO:0000313" key="2">
    <source>
        <dbReference type="EMBL" id="RNA16025.1"/>
    </source>
</evidence>
<evidence type="ECO:0000256" key="1">
    <source>
        <dbReference type="SAM" id="MobiDB-lite"/>
    </source>
</evidence>
<dbReference type="Proteomes" id="UP000276133">
    <property type="component" value="Unassembled WGS sequence"/>
</dbReference>
<dbReference type="AlphaFoldDB" id="A0A3M7QYI9"/>
<feature type="non-terminal residue" evidence="2">
    <location>
        <position position="202"/>
    </location>
</feature>
<feature type="region of interest" description="Disordered" evidence="1">
    <location>
        <begin position="1"/>
        <end position="20"/>
    </location>
</feature>
<proteinExistence type="predicted"/>
<evidence type="ECO:0000313" key="3">
    <source>
        <dbReference type="Proteomes" id="UP000276133"/>
    </source>
</evidence>
<accession>A0A3M7QYI9</accession>
<reference evidence="2 3" key="1">
    <citation type="journal article" date="2018" name="Sci. Rep.">
        <title>Genomic signatures of local adaptation to the degree of environmental predictability in rotifers.</title>
        <authorList>
            <person name="Franch-Gras L."/>
            <person name="Hahn C."/>
            <person name="Garcia-Roger E.M."/>
            <person name="Carmona M.J."/>
            <person name="Serra M."/>
            <person name="Gomez A."/>
        </authorList>
    </citation>
    <scope>NUCLEOTIDE SEQUENCE [LARGE SCALE GENOMIC DNA]</scope>
    <source>
        <strain evidence="2">HYR1</strain>
    </source>
</reference>
<dbReference type="OrthoDB" id="10049726at2759"/>
<gene>
    <name evidence="2" type="ORF">BpHYR1_037868</name>
</gene>
<dbReference type="EMBL" id="REGN01004829">
    <property type="protein sequence ID" value="RNA16025.1"/>
    <property type="molecule type" value="Genomic_DNA"/>
</dbReference>
<organism evidence="2 3">
    <name type="scientific">Brachionus plicatilis</name>
    <name type="common">Marine rotifer</name>
    <name type="synonym">Brachionus muelleri</name>
    <dbReference type="NCBI Taxonomy" id="10195"/>
    <lineage>
        <taxon>Eukaryota</taxon>
        <taxon>Metazoa</taxon>
        <taxon>Spiralia</taxon>
        <taxon>Gnathifera</taxon>
        <taxon>Rotifera</taxon>
        <taxon>Eurotatoria</taxon>
        <taxon>Monogononta</taxon>
        <taxon>Pseudotrocha</taxon>
        <taxon>Ploima</taxon>
        <taxon>Brachionidae</taxon>
        <taxon>Brachionus</taxon>
    </lineage>
</organism>
<comment type="caution">
    <text evidence="2">The sequence shown here is derived from an EMBL/GenBank/DDBJ whole genome shotgun (WGS) entry which is preliminary data.</text>
</comment>
<protein>
    <submittedName>
        <fullName evidence="2">Pro-Pol poly</fullName>
    </submittedName>
</protein>
<sequence length="202" mass="23483">METESSSNLSTSISENQNDDEQIVVENVPCTIHFQENGLLKEEAIDEIPIYKNVTTMKKDEVKILLESLRVTSSKSLFDQLRDIKTVPETTCLNFTGFTKDELFFIKNELKSLYDTENRTKVQAVFIYLFWLRKGLDQTTISEIFQLKYRQLVSNICEQVRSAVLKDFVPKNLRANHLTRDDWLLQNTEMVAELFDLNSSQL</sequence>
<keyword evidence="3" id="KW-1185">Reference proteome</keyword>
<feature type="compositionally biased region" description="Low complexity" evidence="1">
    <location>
        <begin position="1"/>
        <end position="16"/>
    </location>
</feature>